<dbReference type="RefSeq" id="WP_119355837.1">
    <property type="nucleotide sequence ID" value="NZ_BJXM01000002.1"/>
</dbReference>
<comment type="caution">
    <text evidence="1">The sequence shown here is derived from an EMBL/GenBank/DDBJ whole genome shotgun (WGS) entry which is preliminary data.</text>
</comment>
<proteinExistence type="predicted"/>
<sequence length="73" mass="8229">MQVTMIDIQCEWVPGTMDQVKVRLPRGEQRVSLEQLRQVAGVDAVNELYLRGLISLPVSSRIEEAFSKLSSEP</sequence>
<keyword evidence="2" id="KW-1185">Reference proteome</keyword>
<protein>
    <submittedName>
        <fullName evidence="1">Uncharacterized protein</fullName>
    </submittedName>
</protein>
<name>A0A399FF50_9DEIN</name>
<gene>
    <name evidence="1" type="ORF">Mgrana_00304</name>
</gene>
<dbReference type="EMBL" id="QWLB01000003">
    <property type="protein sequence ID" value="RIH93721.1"/>
    <property type="molecule type" value="Genomic_DNA"/>
</dbReference>
<accession>A0A399FF50</accession>
<dbReference type="AlphaFoldDB" id="A0A399FF50"/>
<organism evidence="1 2">
    <name type="scientific">Meiothermus granaticius NBRC 107808</name>
    <dbReference type="NCBI Taxonomy" id="1227551"/>
    <lineage>
        <taxon>Bacteria</taxon>
        <taxon>Thermotogati</taxon>
        <taxon>Deinococcota</taxon>
        <taxon>Deinococci</taxon>
        <taxon>Thermales</taxon>
        <taxon>Thermaceae</taxon>
        <taxon>Meiothermus</taxon>
    </lineage>
</organism>
<evidence type="ECO:0000313" key="1">
    <source>
        <dbReference type="EMBL" id="RIH93721.1"/>
    </source>
</evidence>
<reference evidence="1 2" key="1">
    <citation type="submission" date="2018-08" db="EMBL/GenBank/DDBJ databases">
        <title>Meiothermus granaticius genome AF-68 sequencing project.</title>
        <authorList>
            <person name="Da Costa M.S."/>
            <person name="Albuquerque L."/>
            <person name="Raposo P."/>
            <person name="Froufe H.J.C."/>
            <person name="Barroso C.S."/>
            <person name="Egas C."/>
        </authorList>
    </citation>
    <scope>NUCLEOTIDE SEQUENCE [LARGE SCALE GENOMIC DNA]</scope>
    <source>
        <strain evidence="1 2">AF-68</strain>
    </source>
</reference>
<evidence type="ECO:0000313" key="2">
    <source>
        <dbReference type="Proteomes" id="UP000266178"/>
    </source>
</evidence>
<dbReference type="Proteomes" id="UP000266178">
    <property type="component" value="Unassembled WGS sequence"/>
</dbReference>
<dbReference type="OrthoDB" id="34490at2"/>